<dbReference type="STRING" id="42251.A0A2T6ZWP2"/>
<dbReference type="EMBL" id="NESQ01000080">
    <property type="protein sequence ID" value="PUU79854.1"/>
    <property type="molecule type" value="Genomic_DNA"/>
</dbReference>
<evidence type="ECO:0008006" key="3">
    <source>
        <dbReference type="Google" id="ProtNLM"/>
    </source>
</evidence>
<dbReference type="AlphaFoldDB" id="A0A2T6ZWP2"/>
<organism evidence="1 2">
    <name type="scientific">Tuber borchii</name>
    <name type="common">White truffle</name>
    <dbReference type="NCBI Taxonomy" id="42251"/>
    <lineage>
        <taxon>Eukaryota</taxon>
        <taxon>Fungi</taxon>
        <taxon>Dikarya</taxon>
        <taxon>Ascomycota</taxon>
        <taxon>Pezizomycotina</taxon>
        <taxon>Pezizomycetes</taxon>
        <taxon>Pezizales</taxon>
        <taxon>Tuberaceae</taxon>
        <taxon>Tuber</taxon>
    </lineage>
</organism>
<dbReference type="OrthoDB" id="2142040at2759"/>
<dbReference type="PANTHER" id="PTHR34706:SF1">
    <property type="entry name" value="VWFA DOMAIN-CONTAINING PROTEIN"/>
    <property type="match status" value="1"/>
</dbReference>
<proteinExistence type="predicted"/>
<dbReference type="InterPro" id="IPR036465">
    <property type="entry name" value="vWFA_dom_sf"/>
</dbReference>
<keyword evidence="2" id="KW-1185">Reference proteome</keyword>
<evidence type="ECO:0000313" key="1">
    <source>
        <dbReference type="EMBL" id="PUU79854.1"/>
    </source>
</evidence>
<reference evidence="1 2" key="1">
    <citation type="submission" date="2017-04" db="EMBL/GenBank/DDBJ databases">
        <title>Draft genome sequence of Tuber borchii Vittad., a whitish edible truffle.</title>
        <authorList>
            <consortium name="DOE Joint Genome Institute"/>
            <person name="Murat C."/>
            <person name="Kuo A."/>
            <person name="Barry K.W."/>
            <person name="Clum A."/>
            <person name="Dockter R.B."/>
            <person name="Fauchery L."/>
            <person name="Iotti M."/>
            <person name="Kohler A."/>
            <person name="Labutti K."/>
            <person name="Lindquist E.A."/>
            <person name="Lipzen A."/>
            <person name="Ohm R.A."/>
            <person name="Wang M."/>
            <person name="Grigoriev I.V."/>
            <person name="Zambonelli A."/>
            <person name="Martin F.M."/>
        </authorList>
    </citation>
    <scope>NUCLEOTIDE SEQUENCE [LARGE SCALE GENOMIC DNA]</scope>
    <source>
        <strain evidence="1 2">Tbo3840</strain>
    </source>
</reference>
<dbReference type="Proteomes" id="UP000244722">
    <property type="component" value="Unassembled WGS sequence"/>
</dbReference>
<dbReference type="SUPFAM" id="SSF53300">
    <property type="entry name" value="vWA-like"/>
    <property type="match status" value="1"/>
</dbReference>
<evidence type="ECO:0000313" key="2">
    <source>
        <dbReference type="Proteomes" id="UP000244722"/>
    </source>
</evidence>
<name>A0A2T6ZWP2_TUBBO</name>
<accession>A0A2T6ZWP2</accession>
<sequence length="286" mass="32251">MISEGLKNLVERQEVLRKIYGDTEEKWEKSLEDSILRGEEMVRALVGMNCGVEVAIELTLLTLYDVAILIDDSSTMILEEDGQRKDTLIGLIKEISEIFSMANGPDAHTMHFLNTRQVKKGTDENWGDYLDRHKFGGVTRIGTELKKQILDEFVIQNSNQSKPLLVLILTDGAIEGERKNHLKEVIEGCADVCERAGNGRTAVSFQFSRIGNDPDAHKLFLELDDDPVLGEFIDVLDIGLDPKNALEDKWFAVPKILLGAISPRVRPPHLNSRAPRFANNRQQWDE</sequence>
<comment type="caution">
    <text evidence="1">The sequence shown here is derived from an EMBL/GenBank/DDBJ whole genome shotgun (WGS) entry which is preliminary data.</text>
</comment>
<protein>
    <recommendedName>
        <fullName evidence="3">VWFA domain-containing protein</fullName>
    </recommendedName>
</protein>
<dbReference type="PANTHER" id="PTHR34706">
    <property type="entry name" value="SLR1338 PROTEIN"/>
    <property type="match status" value="1"/>
</dbReference>
<gene>
    <name evidence="1" type="ORF">B9Z19DRAFT_977536</name>
</gene>